<dbReference type="Proteomes" id="UP000183208">
    <property type="component" value="Unassembled WGS sequence"/>
</dbReference>
<gene>
    <name evidence="3" type="ORF">SAMN05444171_3189</name>
</gene>
<sequence>MRKIIAILVLASCLAACGMINTLVDGYKHSQAVASDLEQVTGLKPGVGFNWHNGRLVSVTVTFPKLYDAKPLRELADAVRASVRKQFQQTPEDIELGFSLGATAPDTSAQTERPLRQAALAP</sequence>
<feature type="signal peptide" evidence="2">
    <location>
        <begin position="1"/>
        <end position="18"/>
    </location>
</feature>
<dbReference type="EMBL" id="FNTI01000001">
    <property type="protein sequence ID" value="SED11990.1"/>
    <property type="molecule type" value="Genomic_DNA"/>
</dbReference>
<feature type="chain" id="PRO_5045390200" evidence="2">
    <location>
        <begin position="19"/>
        <end position="122"/>
    </location>
</feature>
<evidence type="ECO:0000256" key="1">
    <source>
        <dbReference type="SAM" id="MobiDB-lite"/>
    </source>
</evidence>
<accession>A0A1M6YI96</accession>
<feature type="region of interest" description="Disordered" evidence="1">
    <location>
        <begin position="102"/>
        <end position="122"/>
    </location>
</feature>
<dbReference type="AlphaFoldDB" id="A0A1M6YI96"/>
<dbReference type="RefSeq" id="WP_074831330.1">
    <property type="nucleotide sequence ID" value="NZ_FNTI01000001.1"/>
</dbReference>
<reference evidence="3 4" key="1">
    <citation type="submission" date="2016-10" db="EMBL/GenBank/DDBJ databases">
        <authorList>
            <person name="de Groot N.N."/>
        </authorList>
    </citation>
    <scope>NUCLEOTIDE SEQUENCE [LARGE SCALE GENOMIC DNA]</scope>
    <source>
        <strain evidence="3 4">GAS522</strain>
    </source>
</reference>
<protein>
    <submittedName>
        <fullName evidence="3">Uncharacterized protein</fullName>
    </submittedName>
</protein>
<keyword evidence="2" id="KW-0732">Signal</keyword>
<evidence type="ECO:0000256" key="2">
    <source>
        <dbReference type="SAM" id="SignalP"/>
    </source>
</evidence>
<evidence type="ECO:0000313" key="3">
    <source>
        <dbReference type="EMBL" id="SED11990.1"/>
    </source>
</evidence>
<name>A0A1M6YI96_9BRAD</name>
<organism evidence="3 4">
    <name type="scientific">Bradyrhizobium lablabi</name>
    <dbReference type="NCBI Taxonomy" id="722472"/>
    <lineage>
        <taxon>Bacteria</taxon>
        <taxon>Pseudomonadati</taxon>
        <taxon>Pseudomonadota</taxon>
        <taxon>Alphaproteobacteria</taxon>
        <taxon>Hyphomicrobiales</taxon>
        <taxon>Nitrobacteraceae</taxon>
        <taxon>Bradyrhizobium</taxon>
    </lineage>
</organism>
<evidence type="ECO:0000313" key="4">
    <source>
        <dbReference type="Proteomes" id="UP000183208"/>
    </source>
</evidence>
<proteinExistence type="predicted"/>
<dbReference type="OrthoDB" id="6004433at2"/>